<dbReference type="PIRSF" id="PIRSF020079">
    <property type="entry name" value="UCP020079"/>
    <property type="match status" value="1"/>
</dbReference>
<protein>
    <recommendedName>
        <fullName evidence="2">Hydrolase</fullName>
    </recommendedName>
</protein>
<dbReference type="EMBL" id="LAZR01004254">
    <property type="protein sequence ID" value="KKN10323.1"/>
    <property type="molecule type" value="Genomic_DNA"/>
</dbReference>
<dbReference type="InterPro" id="IPR036412">
    <property type="entry name" value="HAD-like_sf"/>
</dbReference>
<dbReference type="InterPro" id="IPR023214">
    <property type="entry name" value="HAD_sf"/>
</dbReference>
<dbReference type="InterPro" id="IPR016769">
    <property type="entry name" value="Phage_SP01_Orf1"/>
</dbReference>
<accession>A0A0F9QYW6</accession>
<gene>
    <name evidence="1" type="ORF">LCGC14_1037610</name>
</gene>
<comment type="caution">
    <text evidence="1">The sequence shown here is derived from an EMBL/GenBank/DDBJ whole genome shotgun (WGS) entry which is preliminary data.</text>
</comment>
<dbReference type="SUPFAM" id="SSF56784">
    <property type="entry name" value="HAD-like"/>
    <property type="match status" value="1"/>
</dbReference>
<name>A0A0F9QYW6_9ZZZZ</name>
<evidence type="ECO:0000313" key="1">
    <source>
        <dbReference type="EMBL" id="KKN10323.1"/>
    </source>
</evidence>
<evidence type="ECO:0008006" key="2">
    <source>
        <dbReference type="Google" id="ProtNLM"/>
    </source>
</evidence>
<proteinExistence type="predicted"/>
<sequence length="116" mass="13527">MNNKLIIAIDFDGTIVDHRYPDIGEPKPNVVNVLKRLLNEGHTLIIWTCRGGSELIAVYEWLKLRKLQDILVNVNVPYEQINFQPSPKIYADMYIDDRNLGGMPEDWEEIYKLINQ</sequence>
<dbReference type="Pfam" id="PF08282">
    <property type="entry name" value="Hydrolase_3"/>
    <property type="match status" value="1"/>
</dbReference>
<dbReference type="Gene3D" id="3.40.50.1000">
    <property type="entry name" value="HAD superfamily/HAD-like"/>
    <property type="match status" value="1"/>
</dbReference>
<dbReference type="AlphaFoldDB" id="A0A0F9QYW6"/>
<organism evidence="1">
    <name type="scientific">marine sediment metagenome</name>
    <dbReference type="NCBI Taxonomy" id="412755"/>
    <lineage>
        <taxon>unclassified sequences</taxon>
        <taxon>metagenomes</taxon>
        <taxon>ecological metagenomes</taxon>
    </lineage>
</organism>
<reference evidence="1" key="1">
    <citation type="journal article" date="2015" name="Nature">
        <title>Complex archaea that bridge the gap between prokaryotes and eukaryotes.</title>
        <authorList>
            <person name="Spang A."/>
            <person name="Saw J.H."/>
            <person name="Jorgensen S.L."/>
            <person name="Zaremba-Niedzwiedzka K."/>
            <person name="Martijn J."/>
            <person name="Lind A.E."/>
            <person name="van Eijk R."/>
            <person name="Schleper C."/>
            <person name="Guy L."/>
            <person name="Ettema T.J."/>
        </authorList>
    </citation>
    <scope>NUCLEOTIDE SEQUENCE</scope>
</reference>